<proteinExistence type="predicted"/>
<feature type="domain" description="ShKT" evidence="3">
    <location>
        <begin position="132"/>
        <end position="163"/>
    </location>
</feature>
<evidence type="ECO:0000256" key="1">
    <source>
        <dbReference type="PROSITE-ProRule" id="PRU01005"/>
    </source>
</evidence>
<dbReference type="PROSITE" id="PS51670">
    <property type="entry name" value="SHKT"/>
    <property type="match status" value="1"/>
</dbReference>
<feature type="chain" id="PRO_5009315363" evidence="2">
    <location>
        <begin position="29"/>
        <end position="279"/>
    </location>
</feature>
<dbReference type="AlphaFoldDB" id="A0A1I8B2N9"/>
<keyword evidence="2" id="KW-0732">Signal</keyword>
<feature type="signal peptide" evidence="2">
    <location>
        <begin position="1"/>
        <end position="28"/>
    </location>
</feature>
<comment type="caution">
    <text evidence="1">Lacks conserved residue(s) required for the propagation of feature annotation.</text>
</comment>
<dbReference type="WBParaSite" id="MhA1_Contig123.frz3.gene26">
    <property type="protein sequence ID" value="MhA1_Contig123.frz3.gene26"/>
    <property type="gene ID" value="MhA1_Contig123.frz3.gene26"/>
</dbReference>
<organism evidence="4 5">
    <name type="scientific">Meloidogyne hapla</name>
    <name type="common">Root-knot nematode worm</name>
    <dbReference type="NCBI Taxonomy" id="6305"/>
    <lineage>
        <taxon>Eukaryota</taxon>
        <taxon>Metazoa</taxon>
        <taxon>Ecdysozoa</taxon>
        <taxon>Nematoda</taxon>
        <taxon>Chromadorea</taxon>
        <taxon>Rhabditida</taxon>
        <taxon>Tylenchina</taxon>
        <taxon>Tylenchomorpha</taxon>
        <taxon>Tylenchoidea</taxon>
        <taxon>Meloidogynidae</taxon>
        <taxon>Meloidogyninae</taxon>
        <taxon>Meloidogyne</taxon>
    </lineage>
</organism>
<name>A0A1I8B2N9_MELHA</name>
<dbReference type="Pfam" id="PF01549">
    <property type="entry name" value="ShK"/>
    <property type="match status" value="1"/>
</dbReference>
<evidence type="ECO:0000313" key="4">
    <source>
        <dbReference type="Proteomes" id="UP000095281"/>
    </source>
</evidence>
<reference evidence="5" key="1">
    <citation type="submission" date="2016-11" db="UniProtKB">
        <authorList>
            <consortium name="WormBaseParasite"/>
        </authorList>
    </citation>
    <scope>IDENTIFICATION</scope>
</reference>
<keyword evidence="4" id="KW-1185">Reference proteome</keyword>
<dbReference type="Proteomes" id="UP000095281">
    <property type="component" value="Unplaced"/>
</dbReference>
<evidence type="ECO:0000259" key="3">
    <source>
        <dbReference type="PROSITE" id="PS51670"/>
    </source>
</evidence>
<accession>A0A1I8B2N9</accession>
<dbReference type="InterPro" id="IPR003582">
    <property type="entry name" value="ShKT_dom"/>
</dbReference>
<evidence type="ECO:0000256" key="2">
    <source>
        <dbReference type="SAM" id="SignalP"/>
    </source>
</evidence>
<protein>
    <submittedName>
        <fullName evidence="5">ShKT domain-containing protein</fullName>
    </submittedName>
</protein>
<evidence type="ECO:0000313" key="5">
    <source>
        <dbReference type="WBParaSite" id="MhA1_Contig123.frz3.gene26"/>
    </source>
</evidence>
<sequence>MFLIIHFYKFLFLYFLLFFFCQFILVFAQNGVCSSEELVFGPCLPGNPKTCPIACPRGCHCVENSCCYPASSVQNNFWDRINGNQQQQQPYMGDQLQNGQQQIGQLNNYLLMLLLLRQQQQQLGGFGGYGGCQDQASNCVSFAFLCFFSTNMLTYCPSSCGICPLYNPQFVNQRLLQLLLGGGGYGGGGQQQITGGGNLGGFSPLGGVNPFGGVQQGFGGIQPQQPQQQGSNTLGRIQGFLDQTQGLANSVNQALGAFGGPGLNLQTIGQALGQRLGLG</sequence>